<keyword evidence="4" id="KW-1185">Reference proteome</keyword>
<comment type="similarity">
    <text evidence="1">Belongs to the FAM47 family.</text>
</comment>
<dbReference type="InterPro" id="IPR032743">
    <property type="entry name" value="FAM47"/>
</dbReference>
<evidence type="ECO:0000256" key="2">
    <source>
        <dbReference type="SAM" id="Coils"/>
    </source>
</evidence>
<feature type="coiled-coil region" evidence="2">
    <location>
        <begin position="448"/>
        <end position="475"/>
    </location>
</feature>
<keyword evidence="2" id="KW-0175">Coiled coil</keyword>
<dbReference type="RefSeq" id="XP_035824218.1">
    <property type="nucleotide sequence ID" value="XM_035968325.1"/>
</dbReference>
<gene>
    <name evidence="5" type="primary">LOC101858008</name>
</gene>
<feature type="region of interest" description="Disordered" evidence="3">
    <location>
        <begin position="342"/>
        <end position="365"/>
    </location>
</feature>
<dbReference type="GeneID" id="101858008"/>
<evidence type="ECO:0000313" key="5">
    <source>
        <dbReference type="RefSeq" id="XP_035824218.1"/>
    </source>
</evidence>
<name>A0ABM1VP76_APLCA</name>
<dbReference type="PANTHER" id="PTHR46449">
    <property type="entry name" value="ZGC:158260"/>
    <property type="match status" value="1"/>
</dbReference>
<feature type="region of interest" description="Disordered" evidence="3">
    <location>
        <begin position="203"/>
        <end position="283"/>
    </location>
</feature>
<accession>A0ABM1VP76</accession>
<organism evidence="4 5">
    <name type="scientific">Aplysia californica</name>
    <name type="common">California sea hare</name>
    <dbReference type="NCBI Taxonomy" id="6500"/>
    <lineage>
        <taxon>Eukaryota</taxon>
        <taxon>Metazoa</taxon>
        <taxon>Spiralia</taxon>
        <taxon>Lophotrochozoa</taxon>
        <taxon>Mollusca</taxon>
        <taxon>Gastropoda</taxon>
        <taxon>Heterobranchia</taxon>
        <taxon>Euthyneura</taxon>
        <taxon>Tectipleura</taxon>
        <taxon>Aplysiida</taxon>
        <taxon>Aplysioidea</taxon>
        <taxon>Aplysiidae</taxon>
        <taxon>Aplysia</taxon>
    </lineage>
</organism>
<evidence type="ECO:0000256" key="1">
    <source>
        <dbReference type="ARBA" id="ARBA00005277"/>
    </source>
</evidence>
<reference evidence="5" key="1">
    <citation type="submission" date="2025-08" db="UniProtKB">
        <authorList>
            <consortium name="RefSeq"/>
        </authorList>
    </citation>
    <scope>IDENTIFICATION</scope>
</reference>
<evidence type="ECO:0000256" key="3">
    <source>
        <dbReference type="SAM" id="MobiDB-lite"/>
    </source>
</evidence>
<feature type="compositionally biased region" description="Pro residues" evidence="3">
    <location>
        <begin position="346"/>
        <end position="355"/>
    </location>
</feature>
<feature type="compositionally biased region" description="Polar residues" evidence="3">
    <location>
        <begin position="211"/>
        <end position="220"/>
    </location>
</feature>
<feature type="compositionally biased region" description="Basic and acidic residues" evidence="3">
    <location>
        <begin position="253"/>
        <end position="272"/>
    </location>
</feature>
<dbReference type="Pfam" id="PF14642">
    <property type="entry name" value="FAM47"/>
    <property type="match status" value="1"/>
</dbReference>
<dbReference type="Proteomes" id="UP000694888">
    <property type="component" value="Unplaced"/>
</dbReference>
<protein>
    <submittedName>
        <fullName evidence="5">Protein FAM47E isoform X1</fullName>
    </submittedName>
</protein>
<evidence type="ECO:0000313" key="4">
    <source>
        <dbReference type="Proteomes" id="UP000694888"/>
    </source>
</evidence>
<proteinExistence type="inferred from homology"/>
<feature type="compositionally biased region" description="Basic and acidic residues" evidence="3">
    <location>
        <begin position="221"/>
        <end position="240"/>
    </location>
</feature>
<sequence>MAEKKYDLALVNTLSGKPVKQQEWYKERLQTKYIKKLKPGERINSNNTQNWLFMKDGLDDFRDGLPPAVQGSDFLKSDKGPGPTIHGEFLKGDQVKQPAARKRLSRFQTYYSRCTPQQQQRRDYINEVEQGLLKHPLALYPHLEESVAPERKLMVYDRLKCLGDSKITGEMQIRLFEDIVDLLDPQFNIQDMQDTDMDLLEEVEEKETSETASQSSLSRRSGTDSEEKQRAEDRLIKEATEGAPIRNPYRWLPRKDVKDKKDGKKAKEKDQKPWPTSPSEEEHIKKVTQEFCDWVADLGGESNNIEESTITSLFASGYETKPALSVPIHVVELTNVPQELRLSAAVPPPPPPPQPSSLAEEPKKRITGDYEPSWVKFKYGAWYLSPRTWKKMDQDEPLMDPKHLKDQEMSEAKKKSNALNQELASMHASKAFSDFITKKTARRPEFLVEVADIQRKAAEDEQKRQEAELLAKQKKTFSQQKEAQAAAY</sequence>
<dbReference type="PANTHER" id="PTHR46449:SF5">
    <property type="entry name" value="FAMILY WITH SEQUENCE SIMILARITY 47 MEMBER E"/>
    <property type="match status" value="1"/>
</dbReference>